<dbReference type="Proteomes" id="UP000267341">
    <property type="component" value="Unassembled WGS sequence"/>
</dbReference>
<dbReference type="InterPro" id="IPR025317">
    <property type="entry name" value="DUF4222"/>
</dbReference>
<dbReference type="Pfam" id="PF13973">
    <property type="entry name" value="DUF4222"/>
    <property type="match status" value="1"/>
</dbReference>
<evidence type="ECO:0000313" key="2">
    <source>
        <dbReference type="Proteomes" id="UP000267341"/>
    </source>
</evidence>
<protein>
    <submittedName>
        <fullName evidence="1">Uncharacterized protein DUF4222</fullName>
    </submittedName>
</protein>
<proteinExistence type="predicted"/>
<reference evidence="1 2" key="1">
    <citation type="submission" date="2018-10" db="EMBL/GenBank/DDBJ databases">
        <title>Genomic Encyclopedia of Type Strains, Phase IV (KMG-IV): sequencing the most valuable type-strain genomes for metagenomic binning, comparative biology and taxonomic classification.</title>
        <authorList>
            <person name="Goeker M."/>
        </authorList>
    </citation>
    <scope>NUCLEOTIDE SEQUENCE [LARGE SCALE GENOMIC DNA]</scope>
    <source>
        <strain evidence="1 2">DSM 5079</strain>
    </source>
</reference>
<comment type="caution">
    <text evidence="1">The sequence shown here is derived from an EMBL/GenBank/DDBJ whole genome shotgun (WGS) entry which is preliminary data.</text>
</comment>
<keyword evidence="2" id="KW-1185">Reference proteome</keyword>
<sequence length="107" mass="12159">MVKKLNQALPEGRAQPKIELNSSWKDSFGEKIMVTSVTESRITYVRDGYPRECICSEYRFRNDFIFLPEETEKSQAAAKENGRKKIAALRSSLPLSLGCDGWDKGLK</sequence>
<gene>
    <name evidence="1" type="ORF">C7387_2809</name>
</gene>
<accession>A0ABX9RY18</accession>
<dbReference type="EMBL" id="RBIZ01000004">
    <property type="protein sequence ID" value="RKR54643.1"/>
    <property type="molecule type" value="Genomic_DNA"/>
</dbReference>
<dbReference type="RefSeq" id="WP_120816902.1">
    <property type="nucleotide sequence ID" value="NZ_RBIZ01000004.1"/>
</dbReference>
<evidence type="ECO:0000313" key="1">
    <source>
        <dbReference type="EMBL" id="RKR54643.1"/>
    </source>
</evidence>
<name>A0ABX9RY18_9ENTR</name>
<organism evidence="1 2">
    <name type="scientific">Yokenella regensburgei</name>
    <dbReference type="NCBI Taxonomy" id="158877"/>
    <lineage>
        <taxon>Bacteria</taxon>
        <taxon>Pseudomonadati</taxon>
        <taxon>Pseudomonadota</taxon>
        <taxon>Gammaproteobacteria</taxon>
        <taxon>Enterobacterales</taxon>
        <taxon>Enterobacteriaceae</taxon>
        <taxon>Yokenella</taxon>
    </lineage>
</organism>
<dbReference type="GeneID" id="66904810"/>